<dbReference type="Proteomes" id="UP000006310">
    <property type="component" value="Chromosome 4"/>
</dbReference>
<evidence type="ECO:0000256" key="5">
    <source>
        <dbReference type="ARBA" id="ARBA00022777"/>
    </source>
</evidence>
<dbReference type="AlphaFoldDB" id="J7R4R5"/>
<organism evidence="10 11">
    <name type="scientific">Huiozyma naganishii (strain ATCC MYA-139 / BCRC 22969 / CBS 8797 / KCTC 17520 / NBRC 10181 / NCYC 3082 / Yp74L-3)</name>
    <name type="common">Yeast</name>
    <name type="synonym">Kazachstania naganishii</name>
    <dbReference type="NCBI Taxonomy" id="1071383"/>
    <lineage>
        <taxon>Eukaryota</taxon>
        <taxon>Fungi</taxon>
        <taxon>Dikarya</taxon>
        <taxon>Ascomycota</taxon>
        <taxon>Saccharomycotina</taxon>
        <taxon>Saccharomycetes</taxon>
        <taxon>Saccharomycetales</taxon>
        <taxon>Saccharomycetaceae</taxon>
        <taxon>Huiozyma</taxon>
    </lineage>
</organism>
<dbReference type="HOGENOM" id="CLU_000288_109_1_1"/>
<proteinExistence type="predicted"/>
<dbReference type="GO" id="GO:0005524">
    <property type="term" value="F:ATP binding"/>
    <property type="evidence" value="ECO:0007669"/>
    <property type="project" value="UniProtKB-KW"/>
</dbReference>
<evidence type="ECO:0000313" key="10">
    <source>
        <dbReference type="EMBL" id="CCK69835.1"/>
    </source>
</evidence>
<dbReference type="PANTHER" id="PTHR45998">
    <property type="entry name" value="SERINE/THREONINE-PROTEIN KINASE 16"/>
    <property type="match status" value="1"/>
</dbReference>
<dbReference type="SUPFAM" id="SSF56112">
    <property type="entry name" value="Protein kinase-like (PK-like)"/>
    <property type="match status" value="1"/>
</dbReference>
<sequence length="387" mass="43481">MESLIKSVWTNCCCCCWSFGNYADSLITINARKYQIVRLLSESELSLTYQVKSLTSGSIFGGMRRQSSMSTSNLNDIDGYDEPTDMVVRQIMCPFGDIESVSNALKEIDNYRYFKSPYIMQCLDSQVIQRRDGSKTVLILLPYLPLGSLRDAIDRNLLDGIRMSESEVIRVMIGTCRGLLYLHDPTSRGNLGSSMGPQNGMDAVSMTLSDDAAMLLDGTPFEMDMLSSHSMKMDSYAHMNIKPSNILFSSDGLPVITELGSLQKLDLKIENVKMLKSIKEWTEEHCTVYYMPPELLNLKVGTVLDCSVDIWSLGCTLYTLLFGISPFKREEQVNEVPLKYGISKARYSFPEGHVYSKKLVSVIETCLQVNPTMRPTVNELLGQLQDI</sequence>
<reference evidence="11" key="2">
    <citation type="submission" date="2012-08" db="EMBL/GenBank/DDBJ databases">
        <title>Genome sequence of Kazachstania naganishii.</title>
        <authorList>
            <person name="Gordon J.L."/>
            <person name="Armisen D."/>
            <person name="Proux-Wera E."/>
            <person name="OhEigeartaigh S.S."/>
            <person name="Byrne K.P."/>
            <person name="Wolfe K.H."/>
        </authorList>
    </citation>
    <scope>NUCLEOTIDE SEQUENCE [LARGE SCALE GENOMIC DNA]</scope>
    <source>
        <strain evidence="11">ATCC MYA-139 / BCRC 22969 / CBS 8797 / CCRC 22969 / KCTC 17520 / NBRC 10181 / NCYC 3082</strain>
    </source>
</reference>
<evidence type="ECO:0000256" key="7">
    <source>
        <dbReference type="ARBA" id="ARBA00047899"/>
    </source>
</evidence>
<keyword evidence="4" id="KW-0547">Nucleotide-binding</keyword>
<comment type="catalytic activity">
    <reaction evidence="8">
        <text>L-seryl-[protein] + ATP = O-phospho-L-seryl-[protein] + ADP + H(+)</text>
        <dbReference type="Rhea" id="RHEA:17989"/>
        <dbReference type="Rhea" id="RHEA-COMP:9863"/>
        <dbReference type="Rhea" id="RHEA-COMP:11604"/>
        <dbReference type="ChEBI" id="CHEBI:15378"/>
        <dbReference type="ChEBI" id="CHEBI:29999"/>
        <dbReference type="ChEBI" id="CHEBI:30616"/>
        <dbReference type="ChEBI" id="CHEBI:83421"/>
        <dbReference type="ChEBI" id="CHEBI:456216"/>
        <dbReference type="EC" id="2.7.11.1"/>
    </reaction>
</comment>
<dbReference type="InterPro" id="IPR052239">
    <property type="entry name" value="Ser/Thr-specific_kinases"/>
</dbReference>
<evidence type="ECO:0000256" key="6">
    <source>
        <dbReference type="ARBA" id="ARBA00022840"/>
    </source>
</evidence>
<protein>
    <recommendedName>
        <fullName evidence="1">non-specific serine/threonine protein kinase</fullName>
        <ecNumber evidence="1">2.7.11.1</ecNumber>
    </recommendedName>
</protein>
<dbReference type="Pfam" id="PF00069">
    <property type="entry name" value="Pkinase"/>
    <property type="match status" value="1"/>
</dbReference>
<accession>J7R4R5</accession>
<dbReference type="RefSeq" id="XP_022464081.1">
    <property type="nucleotide sequence ID" value="XM_022607491.1"/>
</dbReference>
<keyword evidence="11" id="KW-1185">Reference proteome</keyword>
<evidence type="ECO:0000256" key="3">
    <source>
        <dbReference type="ARBA" id="ARBA00022679"/>
    </source>
</evidence>
<feature type="domain" description="Protein kinase" evidence="9">
    <location>
        <begin position="34"/>
        <end position="387"/>
    </location>
</feature>
<dbReference type="Gene3D" id="1.10.510.10">
    <property type="entry name" value="Transferase(Phosphotransferase) domain 1"/>
    <property type="match status" value="2"/>
</dbReference>
<dbReference type="EMBL" id="HE978317">
    <property type="protein sequence ID" value="CCK69835.1"/>
    <property type="molecule type" value="Genomic_DNA"/>
</dbReference>
<dbReference type="SMART" id="SM00220">
    <property type="entry name" value="S_TKc"/>
    <property type="match status" value="1"/>
</dbReference>
<dbReference type="InterPro" id="IPR011009">
    <property type="entry name" value="Kinase-like_dom_sf"/>
</dbReference>
<gene>
    <name evidence="10" type="primary">KNAG0D00830</name>
    <name evidence="10" type="ordered locus">KNAG_0D00830</name>
</gene>
<dbReference type="KEGG" id="kng:KNAG_0D00830"/>
<dbReference type="OMA" id="AMHQYKV"/>
<evidence type="ECO:0000313" key="11">
    <source>
        <dbReference type="Proteomes" id="UP000006310"/>
    </source>
</evidence>
<dbReference type="InterPro" id="IPR000719">
    <property type="entry name" value="Prot_kinase_dom"/>
</dbReference>
<keyword evidence="6" id="KW-0067">ATP-binding</keyword>
<dbReference type="STRING" id="1071383.J7R4R5"/>
<dbReference type="GO" id="GO:0032889">
    <property type="term" value="P:regulation of vacuole fusion, non-autophagic"/>
    <property type="evidence" value="ECO:0007669"/>
    <property type="project" value="EnsemblFungi"/>
</dbReference>
<reference evidence="10 11" key="1">
    <citation type="journal article" date="2011" name="Proc. Natl. Acad. Sci. U.S.A.">
        <title>Evolutionary erosion of yeast sex chromosomes by mating-type switching accidents.</title>
        <authorList>
            <person name="Gordon J.L."/>
            <person name="Armisen D."/>
            <person name="Proux-Wera E."/>
            <person name="Oheigeartaigh S.S."/>
            <person name="Byrne K.P."/>
            <person name="Wolfe K.H."/>
        </authorList>
    </citation>
    <scope>NUCLEOTIDE SEQUENCE [LARGE SCALE GENOMIC DNA]</scope>
    <source>
        <strain evidence="11">ATCC MYA-139 / BCRC 22969 / CBS 8797 / CCRC 22969 / KCTC 17520 / NBRC 10181 / NCYC 3082</strain>
    </source>
</reference>
<dbReference type="EC" id="2.7.11.1" evidence="1"/>
<evidence type="ECO:0000256" key="4">
    <source>
        <dbReference type="ARBA" id="ARBA00022741"/>
    </source>
</evidence>
<dbReference type="eggNOG" id="KOG2345">
    <property type="taxonomic scope" value="Eukaryota"/>
</dbReference>
<dbReference type="OrthoDB" id="248923at2759"/>
<evidence type="ECO:0000256" key="2">
    <source>
        <dbReference type="ARBA" id="ARBA00022527"/>
    </source>
</evidence>
<evidence type="ECO:0000256" key="1">
    <source>
        <dbReference type="ARBA" id="ARBA00012513"/>
    </source>
</evidence>
<dbReference type="GO" id="GO:0005773">
    <property type="term" value="C:vacuole"/>
    <property type="evidence" value="ECO:0007669"/>
    <property type="project" value="GOC"/>
</dbReference>
<dbReference type="PROSITE" id="PS50011">
    <property type="entry name" value="PROTEIN_KINASE_DOM"/>
    <property type="match status" value="1"/>
</dbReference>
<name>J7R4R5_HUIN7</name>
<dbReference type="GO" id="GO:0005794">
    <property type="term" value="C:Golgi apparatus"/>
    <property type="evidence" value="ECO:0007669"/>
    <property type="project" value="TreeGrafter"/>
</dbReference>
<dbReference type="GO" id="GO:0006624">
    <property type="term" value="P:vacuolar protein processing"/>
    <property type="evidence" value="ECO:0007669"/>
    <property type="project" value="EnsemblFungi"/>
</dbReference>
<dbReference type="GeneID" id="34525524"/>
<evidence type="ECO:0000259" key="9">
    <source>
        <dbReference type="PROSITE" id="PS50011"/>
    </source>
</evidence>
<comment type="catalytic activity">
    <reaction evidence="7">
        <text>L-threonyl-[protein] + ATP = O-phospho-L-threonyl-[protein] + ADP + H(+)</text>
        <dbReference type="Rhea" id="RHEA:46608"/>
        <dbReference type="Rhea" id="RHEA-COMP:11060"/>
        <dbReference type="Rhea" id="RHEA-COMP:11605"/>
        <dbReference type="ChEBI" id="CHEBI:15378"/>
        <dbReference type="ChEBI" id="CHEBI:30013"/>
        <dbReference type="ChEBI" id="CHEBI:30616"/>
        <dbReference type="ChEBI" id="CHEBI:61977"/>
        <dbReference type="ChEBI" id="CHEBI:456216"/>
        <dbReference type="EC" id="2.7.11.1"/>
    </reaction>
</comment>
<dbReference type="GO" id="GO:0004674">
    <property type="term" value="F:protein serine/threonine kinase activity"/>
    <property type="evidence" value="ECO:0007669"/>
    <property type="project" value="UniProtKB-KW"/>
</dbReference>
<keyword evidence="2" id="KW-0723">Serine/threonine-protein kinase</keyword>
<dbReference type="PANTHER" id="PTHR45998:SF2">
    <property type="entry name" value="SERINE_THREONINE-PROTEIN KINASE 16"/>
    <property type="match status" value="1"/>
</dbReference>
<keyword evidence="5" id="KW-0418">Kinase</keyword>
<evidence type="ECO:0000256" key="8">
    <source>
        <dbReference type="ARBA" id="ARBA00048679"/>
    </source>
</evidence>
<keyword evidence="3" id="KW-0808">Transferase</keyword>